<dbReference type="Proteomes" id="UP001589609">
    <property type="component" value="Unassembled WGS sequence"/>
</dbReference>
<gene>
    <name evidence="2" type="ORF">ACFFMS_10675</name>
</gene>
<keyword evidence="3" id="KW-1185">Reference proteome</keyword>
<organism evidence="2 3">
    <name type="scientific">Ectobacillus funiculus</name>
    <dbReference type="NCBI Taxonomy" id="137993"/>
    <lineage>
        <taxon>Bacteria</taxon>
        <taxon>Bacillati</taxon>
        <taxon>Bacillota</taxon>
        <taxon>Bacilli</taxon>
        <taxon>Bacillales</taxon>
        <taxon>Bacillaceae</taxon>
        <taxon>Ectobacillus</taxon>
    </lineage>
</organism>
<dbReference type="EMBL" id="JBHMAF010000049">
    <property type="protein sequence ID" value="MFB9758925.1"/>
    <property type="molecule type" value="Genomic_DNA"/>
</dbReference>
<keyword evidence="1" id="KW-0472">Membrane</keyword>
<feature type="transmembrane region" description="Helical" evidence="1">
    <location>
        <begin position="97"/>
        <end position="118"/>
    </location>
</feature>
<proteinExistence type="predicted"/>
<evidence type="ECO:0000313" key="3">
    <source>
        <dbReference type="Proteomes" id="UP001589609"/>
    </source>
</evidence>
<keyword evidence="1" id="KW-1133">Transmembrane helix</keyword>
<sequence length="175" mass="20525">MSNPYRLYRALYKLRKVIFEIVNLEIKWRGVKMIEAKVLTSGNRELINFITREYSAEKMKSKEGLLLKIERLEEMDEQTLKLCINRIRSLEEFYDPVKSLSAVIGVFTAFFIVLGVFFEEIGLPWYLDRILALGSLALAFIVSARDVIEMRLKKSNAVYFKGLLEYVLERKKENK</sequence>
<keyword evidence="1" id="KW-0812">Transmembrane</keyword>
<comment type="caution">
    <text evidence="2">The sequence shown here is derived from an EMBL/GenBank/DDBJ whole genome shotgun (WGS) entry which is preliminary data.</text>
</comment>
<evidence type="ECO:0000256" key="1">
    <source>
        <dbReference type="SAM" id="Phobius"/>
    </source>
</evidence>
<reference evidence="2 3" key="1">
    <citation type="submission" date="2024-09" db="EMBL/GenBank/DDBJ databases">
        <authorList>
            <person name="Sun Q."/>
            <person name="Mori K."/>
        </authorList>
    </citation>
    <scope>NUCLEOTIDE SEQUENCE [LARGE SCALE GENOMIC DNA]</scope>
    <source>
        <strain evidence="2 3">JCM 11201</strain>
    </source>
</reference>
<name>A0ABV5WE93_9BACI</name>
<feature type="transmembrane region" description="Helical" evidence="1">
    <location>
        <begin position="130"/>
        <end position="148"/>
    </location>
</feature>
<accession>A0ABV5WE93</accession>
<evidence type="ECO:0000313" key="2">
    <source>
        <dbReference type="EMBL" id="MFB9758925.1"/>
    </source>
</evidence>
<protein>
    <submittedName>
        <fullName evidence="2">Uncharacterized protein</fullName>
    </submittedName>
</protein>